<keyword evidence="2" id="KW-1185">Reference proteome</keyword>
<dbReference type="EMBL" id="CCKQ01003166">
    <property type="protein sequence ID" value="CDW74277.1"/>
    <property type="molecule type" value="Genomic_DNA"/>
</dbReference>
<organism evidence="1 2">
    <name type="scientific">Stylonychia lemnae</name>
    <name type="common">Ciliate</name>
    <dbReference type="NCBI Taxonomy" id="5949"/>
    <lineage>
        <taxon>Eukaryota</taxon>
        <taxon>Sar</taxon>
        <taxon>Alveolata</taxon>
        <taxon>Ciliophora</taxon>
        <taxon>Intramacronucleata</taxon>
        <taxon>Spirotrichea</taxon>
        <taxon>Stichotrichia</taxon>
        <taxon>Sporadotrichida</taxon>
        <taxon>Oxytrichidae</taxon>
        <taxon>Stylonychinae</taxon>
        <taxon>Stylonychia</taxon>
    </lineage>
</organism>
<evidence type="ECO:0000313" key="1">
    <source>
        <dbReference type="EMBL" id="CDW74277.1"/>
    </source>
</evidence>
<gene>
    <name evidence="1" type="primary">Contig9152.g462</name>
    <name evidence="1" type="ORF">STYLEM_3271</name>
</gene>
<proteinExistence type="predicted"/>
<dbReference type="AlphaFoldDB" id="A0A077ZYL4"/>
<name>A0A077ZYL4_STYLE</name>
<sequence>MINSEWYQNQADNGRQKIEIIYRYYLAELYRFFNEKHLAFPLFNDQLLSFAKKEDTNDNIKFRIAYLMILKDQNMDEATTNETLKFLADYLIIKQTAWKYLVQAFVRIKCARSSEKLLAY</sequence>
<reference evidence="1 2" key="1">
    <citation type="submission" date="2014-06" db="EMBL/GenBank/DDBJ databases">
        <authorList>
            <person name="Swart Estienne"/>
        </authorList>
    </citation>
    <scope>NUCLEOTIDE SEQUENCE [LARGE SCALE GENOMIC DNA]</scope>
    <source>
        <strain evidence="1 2">130c</strain>
    </source>
</reference>
<accession>A0A077ZYL4</accession>
<evidence type="ECO:0000313" key="2">
    <source>
        <dbReference type="Proteomes" id="UP000039865"/>
    </source>
</evidence>
<protein>
    <submittedName>
        <fullName evidence="1">Uncharacterized protein</fullName>
    </submittedName>
</protein>
<dbReference type="InParanoid" id="A0A077ZYL4"/>
<dbReference type="Proteomes" id="UP000039865">
    <property type="component" value="Unassembled WGS sequence"/>
</dbReference>